<keyword evidence="8" id="KW-0832">Ubl conjugation</keyword>
<dbReference type="GO" id="GO:0005694">
    <property type="term" value="C:chromosome"/>
    <property type="evidence" value="ECO:0007669"/>
    <property type="project" value="UniProtKB-SubCell"/>
</dbReference>
<feature type="compositionally biased region" description="Basic and acidic residues" evidence="14">
    <location>
        <begin position="753"/>
        <end position="763"/>
    </location>
</feature>
<evidence type="ECO:0000256" key="13">
    <source>
        <dbReference type="ARBA" id="ARBA00030146"/>
    </source>
</evidence>
<dbReference type="Proteomes" id="UP000092445">
    <property type="component" value="Unassembled WGS sequence"/>
</dbReference>
<feature type="compositionally biased region" description="Polar residues" evidence="14">
    <location>
        <begin position="771"/>
        <end position="780"/>
    </location>
</feature>
<dbReference type="PANTHER" id="PTHR23196:SF1">
    <property type="entry name" value="PAX-INTERACTING PROTEIN 1"/>
    <property type="match status" value="1"/>
</dbReference>
<evidence type="ECO:0000259" key="15">
    <source>
        <dbReference type="PROSITE" id="PS50006"/>
    </source>
</evidence>
<organism evidence="17 18">
    <name type="scientific">Glossina pallidipes</name>
    <name type="common">Tsetse fly</name>
    <dbReference type="NCBI Taxonomy" id="7398"/>
    <lineage>
        <taxon>Eukaryota</taxon>
        <taxon>Metazoa</taxon>
        <taxon>Ecdysozoa</taxon>
        <taxon>Arthropoda</taxon>
        <taxon>Hexapoda</taxon>
        <taxon>Insecta</taxon>
        <taxon>Pterygota</taxon>
        <taxon>Neoptera</taxon>
        <taxon>Endopterygota</taxon>
        <taxon>Diptera</taxon>
        <taxon>Brachycera</taxon>
        <taxon>Muscomorpha</taxon>
        <taxon>Hippoboscoidea</taxon>
        <taxon>Glossinidae</taxon>
        <taxon>Glossina</taxon>
    </lineage>
</organism>
<dbReference type="InterPro" id="IPR036420">
    <property type="entry name" value="BRCT_dom_sf"/>
</dbReference>
<feature type="domain" description="BRCT" evidence="16">
    <location>
        <begin position="920"/>
        <end position="991"/>
    </location>
</feature>
<protein>
    <recommendedName>
        <fullName evidence="3">Mediator of DNA damage checkpoint protein 1</fullName>
    </recommendedName>
    <alternativeName>
        <fullName evidence="13">PAX transactivation activation domain-interacting protein</fullName>
    </alternativeName>
    <alternativeName>
        <fullName evidence="12">PAX-interacting protein 1</fullName>
    </alternativeName>
</protein>
<dbReference type="InterPro" id="IPR000253">
    <property type="entry name" value="FHA_dom"/>
</dbReference>
<evidence type="ECO:0000256" key="2">
    <source>
        <dbReference type="ARBA" id="ARBA00004286"/>
    </source>
</evidence>
<keyword evidence="18" id="KW-1185">Reference proteome</keyword>
<keyword evidence="4" id="KW-0158">Chromosome</keyword>
<evidence type="ECO:0000256" key="7">
    <source>
        <dbReference type="ARBA" id="ARBA00022763"/>
    </source>
</evidence>
<feature type="region of interest" description="Disordered" evidence="14">
    <location>
        <begin position="705"/>
        <end position="897"/>
    </location>
</feature>
<evidence type="ECO:0000256" key="8">
    <source>
        <dbReference type="ARBA" id="ARBA00022843"/>
    </source>
</evidence>
<evidence type="ECO:0000256" key="1">
    <source>
        <dbReference type="ARBA" id="ARBA00004123"/>
    </source>
</evidence>
<dbReference type="VEuPathDB" id="VectorBase:GPAI031765"/>
<feature type="compositionally biased region" description="Basic and acidic residues" evidence="14">
    <location>
        <begin position="869"/>
        <end position="882"/>
    </location>
</feature>
<evidence type="ECO:0000256" key="5">
    <source>
        <dbReference type="ARBA" id="ARBA00022499"/>
    </source>
</evidence>
<feature type="compositionally biased region" description="Low complexity" evidence="14">
    <location>
        <begin position="803"/>
        <end position="816"/>
    </location>
</feature>
<feature type="region of interest" description="Disordered" evidence="14">
    <location>
        <begin position="521"/>
        <end position="588"/>
    </location>
</feature>
<dbReference type="Pfam" id="PF16589">
    <property type="entry name" value="BRCT_2"/>
    <property type="match status" value="1"/>
</dbReference>
<dbReference type="AlphaFoldDB" id="A0A1B0A1N5"/>
<evidence type="ECO:0000313" key="18">
    <source>
        <dbReference type="Proteomes" id="UP000092445"/>
    </source>
</evidence>
<comment type="subcellular location">
    <subcellularLocation>
        <location evidence="2">Chromosome</location>
    </subcellularLocation>
    <subcellularLocation>
        <location evidence="1">Nucleus</location>
    </subcellularLocation>
</comment>
<feature type="compositionally biased region" description="Polar residues" evidence="14">
    <location>
        <begin position="473"/>
        <end position="485"/>
    </location>
</feature>
<keyword evidence="5" id="KW-1017">Isopeptide bond</keyword>
<evidence type="ECO:0000256" key="11">
    <source>
        <dbReference type="ARBA" id="ARBA00023306"/>
    </source>
</evidence>
<evidence type="ECO:0000313" key="17">
    <source>
        <dbReference type="EnsemblMetazoa" id="GPAI031765-PA"/>
    </source>
</evidence>
<evidence type="ECO:0000259" key="16">
    <source>
        <dbReference type="PROSITE" id="PS50172"/>
    </source>
</evidence>
<dbReference type="PROSITE" id="PS50172">
    <property type="entry name" value="BRCT"/>
    <property type="match status" value="2"/>
</dbReference>
<feature type="domain" description="FHA" evidence="15">
    <location>
        <begin position="27"/>
        <end position="82"/>
    </location>
</feature>
<keyword evidence="9" id="KW-0007">Acetylation</keyword>
<feature type="region of interest" description="Disordered" evidence="14">
    <location>
        <begin position="467"/>
        <end position="486"/>
    </location>
</feature>
<evidence type="ECO:0000256" key="10">
    <source>
        <dbReference type="ARBA" id="ARBA00023242"/>
    </source>
</evidence>
<dbReference type="STRING" id="7398.A0A1B0A1N5"/>
<feature type="region of interest" description="Disordered" evidence="14">
    <location>
        <begin position="268"/>
        <end position="302"/>
    </location>
</feature>
<keyword evidence="6" id="KW-0677">Repeat</keyword>
<keyword evidence="11" id="KW-0131">Cell cycle</keyword>
<dbReference type="Gene3D" id="3.40.50.10190">
    <property type="entry name" value="BRCT domain"/>
    <property type="match status" value="2"/>
</dbReference>
<dbReference type="SUPFAM" id="SSF49879">
    <property type="entry name" value="SMAD/FHA domain"/>
    <property type="match status" value="1"/>
</dbReference>
<feature type="compositionally biased region" description="Polar residues" evidence="14">
    <location>
        <begin position="725"/>
        <end position="741"/>
    </location>
</feature>
<feature type="region of interest" description="Disordered" evidence="14">
    <location>
        <begin position="319"/>
        <end position="347"/>
    </location>
</feature>
<dbReference type="CDD" id="cd00060">
    <property type="entry name" value="FHA"/>
    <property type="match status" value="1"/>
</dbReference>
<evidence type="ECO:0000256" key="6">
    <source>
        <dbReference type="ARBA" id="ARBA00022737"/>
    </source>
</evidence>
<proteinExistence type="predicted"/>
<evidence type="ECO:0000256" key="9">
    <source>
        <dbReference type="ARBA" id="ARBA00022990"/>
    </source>
</evidence>
<dbReference type="GO" id="GO:0006974">
    <property type="term" value="P:DNA damage response"/>
    <property type="evidence" value="ECO:0007669"/>
    <property type="project" value="UniProtKB-KW"/>
</dbReference>
<dbReference type="Pfam" id="PF00498">
    <property type="entry name" value="FHA"/>
    <property type="match status" value="1"/>
</dbReference>
<keyword evidence="10" id="KW-0539">Nucleus</keyword>
<dbReference type="CDD" id="cd17744">
    <property type="entry name" value="BRCT_MDC1_rpt1"/>
    <property type="match status" value="1"/>
</dbReference>
<accession>A0A1B0A1N5</accession>
<name>A0A1B0A1N5_GLOPL</name>
<evidence type="ECO:0000256" key="14">
    <source>
        <dbReference type="SAM" id="MobiDB-lite"/>
    </source>
</evidence>
<feature type="compositionally biased region" description="Polar residues" evidence="14">
    <location>
        <begin position="268"/>
        <end position="283"/>
    </location>
</feature>
<keyword evidence="7" id="KW-0227">DNA damage</keyword>
<reference evidence="17" key="2">
    <citation type="submission" date="2020-05" db="UniProtKB">
        <authorList>
            <consortium name="EnsemblMetazoa"/>
        </authorList>
    </citation>
    <scope>IDENTIFICATION</scope>
    <source>
        <strain evidence="17">IAEA</strain>
    </source>
</reference>
<feature type="region of interest" description="Disordered" evidence="14">
    <location>
        <begin position="177"/>
        <end position="200"/>
    </location>
</feature>
<dbReference type="CDD" id="cd18432">
    <property type="entry name" value="BRCT_PAXIP1_rpt6_like"/>
    <property type="match status" value="1"/>
</dbReference>
<dbReference type="InterPro" id="IPR008984">
    <property type="entry name" value="SMAD_FHA_dom_sf"/>
</dbReference>
<feature type="compositionally biased region" description="Low complexity" evidence="14">
    <location>
        <begin position="183"/>
        <end position="200"/>
    </location>
</feature>
<dbReference type="EnsemblMetazoa" id="GPAI031765-RA">
    <property type="protein sequence ID" value="GPAI031765-PA"/>
    <property type="gene ID" value="GPAI031765"/>
</dbReference>
<dbReference type="SUPFAM" id="SSF52113">
    <property type="entry name" value="BRCT domain"/>
    <property type="match status" value="1"/>
</dbReference>
<feature type="compositionally biased region" description="Polar residues" evidence="14">
    <location>
        <begin position="853"/>
        <end position="865"/>
    </location>
</feature>
<dbReference type="InterPro" id="IPR001357">
    <property type="entry name" value="BRCT_dom"/>
</dbReference>
<evidence type="ECO:0000256" key="4">
    <source>
        <dbReference type="ARBA" id="ARBA00022454"/>
    </source>
</evidence>
<evidence type="ECO:0000256" key="3">
    <source>
        <dbReference type="ARBA" id="ARBA00015014"/>
    </source>
</evidence>
<reference evidence="18" key="1">
    <citation type="submission" date="2014-03" db="EMBL/GenBank/DDBJ databases">
        <authorList>
            <person name="Aksoy S."/>
            <person name="Warren W."/>
            <person name="Wilson R.K."/>
        </authorList>
    </citation>
    <scope>NUCLEOTIDE SEQUENCE [LARGE SCALE GENOMIC DNA]</scope>
    <source>
        <strain evidence="18">IAEA</strain>
    </source>
</reference>
<evidence type="ECO:0000256" key="12">
    <source>
        <dbReference type="ARBA" id="ARBA00023858"/>
    </source>
</evidence>
<dbReference type="GO" id="GO:0005634">
    <property type="term" value="C:nucleus"/>
    <property type="evidence" value="ECO:0007669"/>
    <property type="project" value="UniProtKB-SubCell"/>
</dbReference>
<dbReference type="Gene3D" id="2.60.200.20">
    <property type="match status" value="1"/>
</dbReference>
<sequence length="1109" mass="123600">MCGGESAAALQLDIDNQCFPLEKGNYYLIGQSNAIGKSPNYIQLGDKSLDMKHCLLDIRSSEDIFIVDLGSATGVHVNGKQLKPLTKEPVKPNDEFRLGDQLKAQIKCIGKHTNCSVGTLKYVPNTNESMAESITMAKQVLTCKPSNDNKVQQVHCVENNNLPANHNDFRLSEAPFCPSKSRSATSDEANNSNNSNLNQISVNADKEVENYFFMPETQEASAKDSGSDMAESVNDNAITGNEFKISSQEFNDENKTEVSQIVPTTDHNMTLLSKSGGTLQQLQGPKGEAREMTPPAGRSYNQELSRTSFRAATTTPDIFDFSESNEPIQEERDEINNDTSNDVTGQEEDLVPTQLFPTRAVLKNKLQSQTLENGETEANESMLTLRGTLTTYPANEAQSKSIMMITSATNVHDNAERFIKPPTSSSSATRTALISTLVKDETERKNLAEPFKDTERDKLQASRLETFKKPLTEGTSAKGNTSMLDRNSIDESSLELHMRKEHINISGLEAKNTAVFAINGESDKDEENGTSALSKQSAEKTANKGITSVAKTGMQEVPMRRSPRAGTCNWELQSSSDRQKDIPSPTISTSMVDSDVHVLMCTPQLVRESIDIFGLELPYNSTESDYVFDINGEGEKDDENGLIRLIKKKSKPNEDFERLLAHLKGTSPRAKRFKTSGEAKGFQDNIQNLSKDVREGKKISRYNEVIAEGHQNSNNDKSSKELERSQQVASKSGTSVANTARQEVPMRRLTRPRTREWELEKASPKLAIVESESSTTTRSIPTVELSSKRSTRSSLQVRELRRSPASSKKAINASSSVLEKKRKTRLSLQLQIGDGSDHSPKQPSRRIIETRAPSKQNQDPTSPGQETILRNELKRKGPDGHSSRPSVKGSKKMSAEEEAYIPSTSALSKRCLQISTTMVDKNLLKELIRNSKGQWTLADDPLNSELLIMDKGVRTYKFLLAMAKGIPIVTTQWIQQVNETRSLKPFKNYFFSDPVFEKKYKFSLADSLNMTKKNSLFAGYGFFVTSNVKPQPREMETIIECAGGHVHNEYDRVNQEQQEKLYLVSCLDDKKGWRAFRQRYKCITIIPSEAIMSAVVRQDINFLNKFVLN</sequence>
<feature type="domain" description="BRCT" evidence="16">
    <location>
        <begin position="1012"/>
        <end position="1108"/>
    </location>
</feature>
<dbReference type="PANTHER" id="PTHR23196">
    <property type="entry name" value="PAX TRANSCRIPTION ACTIVATION DOMAIN INTERACTING PROTEIN"/>
    <property type="match status" value="1"/>
</dbReference>
<dbReference type="PROSITE" id="PS50006">
    <property type="entry name" value="FHA_DOMAIN"/>
    <property type="match status" value="1"/>
</dbReference>
<dbReference type="InterPro" id="IPR051579">
    <property type="entry name" value="DDR_Transcriptional_Reg"/>
</dbReference>